<comment type="caution">
    <text evidence="3">The sequence shown here is derived from an EMBL/GenBank/DDBJ whole genome shotgun (WGS) entry which is preliminary data.</text>
</comment>
<gene>
    <name evidence="3" type="ORF">Sjap_007824</name>
</gene>
<accession>A0AAP0PE15</accession>
<feature type="domain" description="F-box associated beta-propeller type 3" evidence="2">
    <location>
        <begin position="75"/>
        <end position="221"/>
    </location>
</feature>
<proteinExistence type="predicted"/>
<dbReference type="InterPro" id="IPR050796">
    <property type="entry name" value="SCF_F-box_component"/>
</dbReference>
<keyword evidence="4" id="KW-1185">Reference proteome</keyword>
<dbReference type="Proteomes" id="UP001417504">
    <property type="component" value="Unassembled WGS sequence"/>
</dbReference>
<dbReference type="NCBIfam" id="TIGR01640">
    <property type="entry name" value="F_box_assoc_1"/>
    <property type="match status" value="1"/>
</dbReference>
<evidence type="ECO:0000259" key="2">
    <source>
        <dbReference type="Pfam" id="PF08268"/>
    </source>
</evidence>
<dbReference type="SUPFAM" id="SSF50965">
    <property type="entry name" value="Galactose oxidase, central domain"/>
    <property type="match status" value="1"/>
</dbReference>
<organism evidence="3 4">
    <name type="scientific">Stephania japonica</name>
    <dbReference type="NCBI Taxonomy" id="461633"/>
    <lineage>
        <taxon>Eukaryota</taxon>
        <taxon>Viridiplantae</taxon>
        <taxon>Streptophyta</taxon>
        <taxon>Embryophyta</taxon>
        <taxon>Tracheophyta</taxon>
        <taxon>Spermatophyta</taxon>
        <taxon>Magnoliopsida</taxon>
        <taxon>Ranunculales</taxon>
        <taxon>Menispermaceae</taxon>
        <taxon>Menispermoideae</taxon>
        <taxon>Cissampelideae</taxon>
        <taxon>Stephania</taxon>
    </lineage>
</organism>
<protein>
    <recommendedName>
        <fullName evidence="2">F-box associated beta-propeller type 3 domain-containing protein</fullName>
    </recommendedName>
</protein>
<dbReference type="Pfam" id="PF08268">
    <property type="entry name" value="FBA_3"/>
    <property type="match status" value="1"/>
</dbReference>
<dbReference type="InterPro" id="IPR013187">
    <property type="entry name" value="F-box-assoc_dom_typ3"/>
</dbReference>
<name>A0AAP0PE15_9MAGN</name>
<dbReference type="PANTHER" id="PTHR31672">
    <property type="entry name" value="BNACNNG10540D PROTEIN"/>
    <property type="match status" value="1"/>
</dbReference>
<feature type="region of interest" description="Disordered" evidence="1">
    <location>
        <begin position="420"/>
        <end position="446"/>
    </location>
</feature>
<evidence type="ECO:0000256" key="1">
    <source>
        <dbReference type="SAM" id="MobiDB-lite"/>
    </source>
</evidence>
<dbReference type="PANTHER" id="PTHR31672:SF13">
    <property type="entry name" value="F-BOX PROTEIN CPR30-LIKE"/>
    <property type="match status" value="1"/>
</dbReference>
<feature type="compositionally biased region" description="Polar residues" evidence="1">
    <location>
        <begin position="420"/>
        <end position="432"/>
    </location>
</feature>
<sequence length="446" mass="51105">MRNRWCVSKSWLELISDPHFIKAHLKQSHLISKDIKIMLKSDDYIYSVDIVDGNLVVVDPHCPRPLRDVRDTDDEILGSCNGLLYMFGTFLWLWNPATGDRIKVPDSPDGPDHFSREYCSISYGFGYDQIIDDYKVVEVHCYDYVDLGALSEARVYSYALNSWNIITELPYVCIDRTGKLANGALHWVAHRCDDESQSNLIISFDIRSEEFQEVSLPDEFKDEEVYLGVAVLAGSLSILRYGTFRLEILLDKSGEGLILYDPKDGRNRNIRIPGLSKWDETHIYVESLVTLDFEESEGHRSIEEDHVNRLHEELLQPQLGSTEPIPVDATKFYYTTTGGQQKSRVYDIDMEGLAMNGATAEGSSSNAPIYTEEQFQRQVERIVDERLSHFQEQLRVEMQTEMQAYMLKIEQRLLVQVAGTSSARHQRQNPNESRGDDVVTDFPVDP</sequence>
<dbReference type="InterPro" id="IPR017451">
    <property type="entry name" value="F-box-assoc_interact_dom"/>
</dbReference>
<reference evidence="3 4" key="1">
    <citation type="submission" date="2024-01" db="EMBL/GenBank/DDBJ databases">
        <title>Genome assemblies of Stephania.</title>
        <authorList>
            <person name="Yang L."/>
        </authorList>
    </citation>
    <scope>NUCLEOTIDE SEQUENCE [LARGE SCALE GENOMIC DNA]</scope>
    <source>
        <strain evidence="3">QJT</strain>
        <tissue evidence="3">Leaf</tissue>
    </source>
</reference>
<dbReference type="AlphaFoldDB" id="A0AAP0PE15"/>
<evidence type="ECO:0000313" key="3">
    <source>
        <dbReference type="EMBL" id="KAK9137230.1"/>
    </source>
</evidence>
<evidence type="ECO:0000313" key="4">
    <source>
        <dbReference type="Proteomes" id="UP001417504"/>
    </source>
</evidence>
<dbReference type="InterPro" id="IPR011043">
    <property type="entry name" value="Gal_Oxase/kelch_b-propeller"/>
</dbReference>
<dbReference type="EMBL" id="JBBNAE010000003">
    <property type="protein sequence ID" value="KAK9137230.1"/>
    <property type="molecule type" value="Genomic_DNA"/>
</dbReference>